<evidence type="ECO:0000313" key="9">
    <source>
        <dbReference type="Proteomes" id="UP000318331"/>
    </source>
</evidence>
<protein>
    <submittedName>
        <fullName evidence="8">Helicase-like protein</fullName>
    </submittedName>
</protein>
<keyword evidence="3 8" id="KW-0347">Helicase</keyword>
<dbReference type="PANTHER" id="PTHR45766">
    <property type="entry name" value="DNA ANNEALING HELICASE AND ENDONUCLEASE ZRANB3 FAMILY MEMBER"/>
    <property type="match status" value="1"/>
</dbReference>
<evidence type="ECO:0000313" key="8">
    <source>
        <dbReference type="EMBL" id="TQM65232.1"/>
    </source>
</evidence>
<dbReference type="InterPro" id="IPR038718">
    <property type="entry name" value="SNF2-like_sf"/>
</dbReference>
<dbReference type="SMART" id="SM00487">
    <property type="entry name" value="DEXDc"/>
    <property type="match status" value="1"/>
</dbReference>
<dbReference type="Proteomes" id="UP000318331">
    <property type="component" value="Unassembled WGS sequence"/>
</dbReference>
<dbReference type="InterPro" id="IPR057342">
    <property type="entry name" value="DEXDc_RapA"/>
</dbReference>
<dbReference type="InterPro" id="IPR027417">
    <property type="entry name" value="P-loop_NTPase"/>
</dbReference>
<reference evidence="8 9" key="1">
    <citation type="submission" date="2019-06" db="EMBL/GenBank/DDBJ databases">
        <title>Sequencing the genomes of 1000 actinobacteria strains.</title>
        <authorList>
            <person name="Klenk H.-P."/>
        </authorList>
    </citation>
    <scope>NUCLEOTIDE SEQUENCE [LARGE SCALE GENOMIC DNA]</scope>
    <source>
        <strain evidence="8 9">DSM 18031</strain>
    </source>
</reference>
<dbReference type="CDD" id="cd18793">
    <property type="entry name" value="SF2_C_SNF"/>
    <property type="match status" value="1"/>
</dbReference>
<evidence type="ECO:0000256" key="2">
    <source>
        <dbReference type="ARBA" id="ARBA00022801"/>
    </source>
</evidence>
<dbReference type="GO" id="GO:0016787">
    <property type="term" value="F:hydrolase activity"/>
    <property type="evidence" value="ECO:0007669"/>
    <property type="project" value="UniProtKB-KW"/>
</dbReference>
<dbReference type="Pfam" id="PF00176">
    <property type="entry name" value="SNF2-rel_dom"/>
    <property type="match status" value="1"/>
</dbReference>
<dbReference type="GO" id="GO:0005524">
    <property type="term" value="F:ATP binding"/>
    <property type="evidence" value="ECO:0007669"/>
    <property type="project" value="UniProtKB-KW"/>
</dbReference>
<dbReference type="InterPro" id="IPR049730">
    <property type="entry name" value="SNF2/RAD54-like_C"/>
</dbReference>
<dbReference type="EMBL" id="VFPN01000001">
    <property type="protein sequence ID" value="TQM65232.1"/>
    <property type="molecule type" value="Genomic_DNA"/>
</dbReference>
<proteinExistence type="predicted"/>
<keyword evidence="9" id="KW-1185">Reference proteome</keyword>
<dbReference type="PROSITE" id="PS51194">
    <property type="entry name" value="HELICASE_CTER"/>
    <property type="match status" value="1"/>
</dbReference>
<evidence type="ECO:0000259" key="7">
    <source>
        <dbReference type="PROSITE" id="PS51194"/>
    </source>
</evidence>
<evidence type="ECO:0000256" key="5">
    <source>
        <dbReference type="SAM" id="Coils"/>
    </source>
</evidence>
<dbReference type="Pfam" id="PF00271">
    <property type="entry name" value="Helicase_C"/>
    <property type="match status" value="1"/>
</dbReference>
<feature type="domain" description="Helicase C-terminal" evidence="7">
    <location>
        <begin position="413"/>
        <end position="626"/>
    </location>
</feature>
<dbReference type="InterPro" id="IPR014001">
    <property type="entry name" value="Helicase_ATP-bd"/>
</dbReference>
<feature type="coiled-coil region" evidence="5">
    <location>
        <begin position="862"/>
        <end position="933"/>
    </location>
</feature>
<keyword evidence="2" id="KW-0378">Hydrolase</keyword>
<dbReference type="Gene3D" id="3.40.50.300">
    <property type="entry name" value="P-loop containing nucleotide triphosphate hydrolases"/>
    <property type="match status" value="1"/>
</dbReference>
<feature type="domain" description="Helicase ATP-binding" evidence="6">
    <location>
        <begin position="56"/>
        <end position="220"/>
    </location>
</feature>
<dbReference type="SUPFAM" id="SSF52540">
    <property type="entry name" value="P-loop containing nucleoside triphosphate hydrolases"/>
    <property type="match status" value="2"/>
</dbReference>
<keyword evidence="5" id="KW-0175">Coiled coil</keyword>
<dbReference type="PANTHER" id="PTHR45766:SF6">
    <property type="entry name" value="SWI_SNF-RELATED MATRIX-ASSOCIATED ACTIN-DEPENDENT REGULATOR OF CHROMATIN SUBFAMILY A-LIKE PROTEIN 1"/>
    <property type="match status" value="1"/>
</dbReference>
<dbReference type="CDD" id="cd18011">
    <property type="entry name" value="DEXDc_RapA"/>
    <property type="match status" value="1"/>
</dbReference>
<evidence type="ECO:0000259" key="6">
    <source>
        <dbReference type="PROSITE" id="PS51192"/>
    </source>
</evidence>
<keyword evidence="4" id="KW-0067">ATP-binding</keyword>
<evidence type="ECO:0000256" key="1">
    <source>
        <dbReference type="ARBA" id="ARBA00022741"/>
    </source>
</evidence>
<dbReference type="OrthoDB" id="9814088at2"/>
<gene>
    <name evidence="8" type="ORF">FB466_0022</name>
</gene>
<evidence type="ECO:0000256" key="4">
    <source>
        <dbReference type="ARBA" id="ARBA00022840"/>
    </source>
</evidence>
<dbReference type="GO" id="GO:0004386">
    <property type="term" value="F:helicase activity"/>
    <property type="evidence" value="ECO:0007669"/>
    <property type="project" value="UniProtKB-KW"/>
</dbReference>
<dbReference type="RefSeq" id="WP_141914871.1">
    <property type="nucleotide sequence ID" value="NZ_BAAAYS010000007.1"/>
</dbReference>
<sequence>MAPHPLTAKLTDHQAKYFAYELQRSYANDHVGKLAGLLFDAQVEPKPHQIDAALFALQTPFLPGVILADEVGLGKTIEAGIVISQYWAERKRRVLIIAPSSLRQQWQQELHEKFLIPSALIDSKSKDRILQAQDSQKAQVLICSYEFVLRHEAALSREWDLIIADEAHRLRNFWNGDRAKMPSAVSRVVRHAAKTVLLTATPLQNRLDELFGLVSVFDPTYFHSLEAFRERYVKNRDLTGDDDLVDRVATISKRTLRRDADKYIRFTKRSPLTMEFTPSPDEIRLYDLVNDYLQRDELFAFAGSQRHLSALIIRKRLGSSTYAVASTLENIANRLAAELAEGRRRDGRGSLVVDGDLTSDELEEIDEIPDAPVHFGDPSLHERIKAEVSELREYAAFAGSIRENQKAVKLSEALDQGFERLREIGAPEKAIIFTDSTKTQQYIARTLEEAGRGEGLVLFNGTNDSPGATQIYKGWLTQNQGSDLITGIPAVDRRKALVDYFRDQGKIMIATEAAAEGINLQFCAMLVNYDLPWNPQRVEQRIGRIHRFGQKHNVIVVNFSNKGNLAEQRILELLTEKFHLFESVFGASDQVLGAIEDGLDFEKNISNILNSCKTADEIDLAFKKLEDQYSEEISSEMAQAKSKVFDNLDPNVQDRLKSYDAQSGEVLNKFERLLLAVTRHELSSFAEFEEDGHGFTLNRTPVRDTPTGRYFFKSKPQPHAHQYRYASPLAEYVIDTSKQRATPTQELTFSLGASPRAGAAVKAVEGTSGELTVDLVTFKMTAKHDDISESYMLAGGYTDSGDWIDEELVADLMELTCIEQAPSTPIDGARFAERLSAQKLAYEREVQGRNAMYYNQQEEILDRNMKDRRAEHEAAIREYRKKQSEARKAARNADNPLEELRLKKEASKWDRRVDDAEDEYRAMRRKLRDEADDMLELILQALTGTKETQHLFSIRWRVVT</sequence>
<dbReference type="InterPro" id="IPR000330">
    <property type="entry name" value="SNF2_N"/>
</dbReference>
<accession>A0A543I3R1</accession>
<dbReference type="SMART" id="SM00490">
    <property type="entry name" value="HELICc"/>
    <property type="match status" value="1"/>
</dbReference>
<dbReference type="PROSITE" id="PS51192">
    <property type="entry name" value="HELICASE_ATP_BIND_1"/>
    <property type="match status" value="1"/>
</dbReference>
<comment type="caution">
    <text evidence="8">The sequence shown here is derived from an EMBL/GenBank/DDBJ whole genome shotgun (WGS) entry which is preliminary data.</text>
</comment>
<organism evidence="8 9">
    <name type="scientific">Klugiella xanthotipulae</name>
    <dbReference type="NCBI Taxonomy" id="244735"/>
    <lineage>
        <taxon>Bacteria</taxon>
        <taxon>Bacillati</taxon>
        <taxon>Actinomycetota</taxon>
        <taxon>Actinomycetes</taxon>
        <taxon>Micrococcales</taxon>
        <taxon>Microbacteriaceae</taxon>
        <taxon>Klugiella</taxon>
    </lineage>
</organism>
<evidence type="ECO:0000256" key="3">
    <source>
        <dbReference type="ARBA" id="ARBA00022806"/>
    </source>
</evidence>
<name>A0A543I3R1_9MICO</name>
<keyword evidence="1" id="KW-0547">Nucleotide-binding</keyword>
<dbReference type="InterPro" id="IPR001650">
    <property type="entry name" value="Helicase_C-like"/>
</dbReference>
<dbReference type="AlphaFoldDB" id="A0A543I3R1"/>
<dbReference type="Gene3D" id="3.40.50.10810">
    <property type="entry name" value="Tandem AAA-ATPase domain"/>
    <property type="match status" value="1"/>
</dbReference>